<dbReference type="Gene3D" id="3.40.800.10">
    <property type="entry name" value="Ureohydrolase domain"/>
    <property type="match status" value="1"/>
</dbReference>
<evidence type="ECO:0000313" key="6">
    <source>
        <dbReference type="Proteomes" id="UP000228812"/>
    </source>
</evidence>
<dbReference type="PANTHER" id="PTHR11358">
    <property type="entry name" value="ARGINASE/AGMATINASE"/>
    <property type="match status" value="1"/>
</dbReference>
<dbReference type="SUPFAM" id="SSF52768">
    <property type="entry name" value="Arginase/deacetylase"/>
    <property type="match status" value="1"/>
</dbReference>
<dbReference type="InterPro" id="IPR023696">
    <property type="entry name" value="Ureohydrolase_dom_sf"/>
</dbReference>
<keyword evidence="1 3" id="KW-0479">Metal-binding</keyword>
<feature type="binding site" evidence="3">
    <location>
        <position position="75"/>
    </location>
    <ligand>
        <name>Mn(2+)</name>
        <dbReference type="ChEBI" id="CHEBI:29035"/>
        <label>1</label>
    </ligand>
</feature>
<dbReference type="PIRSF" id="PIRSF036979">
    <property type="entry name" value="Arginase"/>
    <property type="match status" value="1"/>
</dbReference>
<name>A0A2G9ZBZ1_9BACT</name>
<dbReference type="AlphaFoldDB" id="A0A2G9ZBZ1"/>
<comment type="caution">
    <text evidence="5">The sequence shown here is derived from an EMBL/GenBank/DDBJ whole genome shotgun (WGS) entry which is preliminary data.</text>
</comment>
<dbReference type="Proteomes" id="UP000228812">
    <property type="component" value="Unassembled WGS sequence"/>
</dbReference>
<evidence type="ECO:0000256" key="4">
    <source>
        <dbReference type="PROSITE-ProRule" id="PRU00742"/>
    </source>
</evidence>
<feature type="binding site" evidence="3">
    <location>
        <position position="147"/>
    </location>
    <ligand>
        <name>Mn(2+)</name>
        <dbReference type="ChEBI" id="CHEBI:29035"/>
        <label>1</label>
    </ligand>
</feature>
<accession>A0A2G9ZBZ1</accession>
<proteinExistence type="inferred from homology"/>
<evidence type="ECO:0000256" key="2">
    <source>
        <dbReference type="ARBA" id="ARBA00022801"/>
    </source>
</evidence>
<evidence type="ECO:0000256" key="1">
    <source>
        <dbReference type="ARBA" id="ARBA00022723"/>
    </source>
</evidence>
<dbReference type="GO" id="GO:0033389">
    <property type="term" value="P:putrescine biosynthetic process from arginine, via agmatine"/>
    <property type="evidence" value="ECO:0007669"/>
    <property type="project" value="TreeGrafter"/>
</dbReference>
<dbReference type="PROSITE" id="PS51409">
    <property type="entry name" value="ARGINASE_2"/>
    <property type="match status" value="1"/>
</dbReference>
<feature type="binding site" evidence="3">
    <location>
        <position position="71"/>
    </location>
    <ligand>
        <name>Mn(2+)</name>
        <dbReference type="ChEBI" id="CHEBI:29035"/>
        <label>1</label>
    </ligand>
</feature>
<feature type="binding site" evidence="3">
    <location>
        <position position="149"/>
    </location>
    <ligand>
        <name>Mn(2+)</name>
        <dbReference type="ChEBI" id="CHEBI:29035"/>
        <label>1</label>
    </ligand>
</feature>
<feature type="binding site" evidence="3">
    <location>
        <position position="48"/>
    </location>
    <ligand>
        <name>Mn(2+)</name>
        <dbReference type="ChEBI" id="CHEBI:29035"/>
        <label>1</label>
    </ligand>
</feature>
<comment type="cofactor">
    <cofactor evidence="3">
        <name>Mn(2+)</name>
        <dbReference type="ChEBI" id="CHEBI:29035"/>
    </cofactor>
    <text evidence="3">Binds 2 manganese ions per subunit.</text>
</comment>
<feature type="binding site" evidence="3">
    <location>
        <position position="73"/>
    </location>
    <ligand>
        <name>Mn(2+)</name>
        <dbReference type="ChEBI" id="CHEBI:29035"/>
        <label>1</label>
    </ligand>
</feature>
<dbReference type="GO" id="GO:0008783">
    <property type="term" value="F:agmatinase activity"/>
    <property type="evidence" value="ECO:0007669"/>
    <property type="project" value="TreeGrafter"/>
</dbReference>
<dbReference type="InterPro" id="IPR006035">
    <property type="entry name" value="Ureohydrolase"/>
</dbReference>
<evidence type="ECO:0000313" key="5">
    <source>
        <dbReference type="EMBL" id="PIP29868.1"/>
    </source>
</evidence>
<dbReference type="EMBL" id="PCRZ01000030">
    <property type="protein sequence ID" value="PIP29868.1"/>
    <property type="molecule type" value="Genomic_DNA"/>
</dbReference>
<keyword evidence="3" id="KW-0464">Manganese</keyword>
<evidence type="ECO:0000256" key="3">
    <source>
        <dbReference type="PIRSR" id="PIRSR036979-1"/>
    </source>
</evidence>
<reference evidence="5 6" key="1">
    <citation type="submission" date="2017-09" db="EMBL/GenBank/DDBJ databases">
        <title>Depth-based differentiation of microbial function through sediment-hosted aquifers and enrichment of novel symbionts in the deep terrestrial subsurface.</title>
        <authorList>
            <person name="Probst A.J."/>
            <person name="Ladd B."/>
            <person name="Jarett J.K."/>
            <person name="Geller-Mcgrath D.E."/>
            <person name="Sieber C.M."/>
            <person name="Emerson J.B."/>
            <person name="Anantharaman K."/>
            <person name="Thomas B.C."/>
            <person name="Malmstrom R."/>
            <person name="Stieglmeier M."/>
            <person name="Klingl A."/>
            <person name="Woyke T."/>
            <person name="Ryan C.M."/>
            <person name="Banfield J.F."/>
        </authorList>
    </citation>
    <scope>NUCLEOTIDE SEQUENCE [LARGE SCALE GENOMIC DNA]</scope>
    <source>
        <strain evidence="5">CG23_combo_of_CG06-09_8_20_14_all_54_14</strain>
    </source>
</reference>
<organism evidence="5 6">
    <name type="scientific">Candidatus Jorgensenbacteria bacterium CG23_combo_of_CG06-09_8_20_14_all_54_14</name>
    <dbReference type="NCBI Taxonomy" id="1974595"/>
    <lineage>
        <taxon>Bacteria</taxon>
        <taxon>Candidatus Joergenseniibacteriota</taxon>
    </lineage>
</organism>
<dbReference type="Pfam" id="PF00491">
    <property type="entry name" value="Arginase"/>
    <property type="match status" value="1"/>
</dbReference>
<dbReference type="GO" id="GO:0046872">
    <property type="term" value="F:metal ion binding"/>
    <property type="evidence" value="ECO:0007669"/>
    <property type="project" value="UniProtKB-KW"/>
</dbReference>
<dbReference type="PANTHER" id="PTHR11358:SF26">
    <property type="entry name" value="GUANIDINO ACID HYDROLASE, MITOCHONDRIAL"/>
    <property type="match status" value="1"/>
</dbReference>
<protein>
    <submittedName>
        <fullName evidence="5">Agmatinase</fullName>
    </submittedName>
</protein>
<sequence length="221" mass="24688">MYNPELGEEVQELVKIATLPSVSGAREDIGETAAKWTDKFLISLGGEHSITPELVKPFLKRYPNLSVLQIDAHTDMRDEWEGSKNSHACAMRRVQELGVRNIVQVGIRNTAKEEQQYLKLENIFLGDTYELNRILTKLTTDVYLTFDVDGLDVSTMPATGTPEPGGLSYRQALEIIKAVAQKKNLVAADFVELSPIKNVPAYDFLVAKLIYSLISYCHAKT</sequence>
<keyword evidence="2" id="KW-0378">Hydrolase</keyword>
<comment type="similarity">
    <text evidence="4">Belongs to the arginase family.</text>
</comment>
<gene>
    <name evidence="5" type="ORF">COX26_01690</name>
</gene>